<organism evidence="2 3">
    <name type="scientific">Cuscuta campestris</name>
    <dbReference type="NCBI Taxonomy" id="132261"/>
    <lineage>
        <taxon>Eukaryota</taxon>
        <taxon>Viridiplantae</taxon>
        <taxon>Streptophyta</taxon>
        <taxon>Embryophyta</taxon>
        <taxon>Tracheophyta</taxon>
        <taxon>Spermatophyta</taxon>
        <taxon>Magnoliopsida</taxon>
        <taxon>eudicotyledons</taxon>
        <taxon>Gunneridae</taxon>
        <taxon>Pentapetalae</taxon>
        <taxon>asterids</taxon>
        <taxon>lamiids</taxon>
        <taxon>Solanales</taxon>
        <taxon>Convolvulaceae</taxon>
        <taxon>Cuscuteae</taxon>
        <taxon>Cuscuta</taxon>
        <taxon>Cuscuta subgen. Grammica</taxon>
        <taxon>Cuscuta sect. Cleistogrammica</taxon>
    </lineage>
</organism>
<dbReference type="EMBL" id="OOIL02001568">
    <property type="protein sequence ID" value="VFQ76810.1"/>
    <property type="molecule type" value="Genomic_DNA"/>
</dbReference>
<keyword evidence="3" id="KW-1185">Reference proteome</keyword>
<proteinExistence type="predicted"/>
<dbReference type="AlphaFoldDB" id="A0A484LK83"/>
<protein>
    <submittedName>
        <fullName evidence="2">Uncharacterized protein</fullName>
    </submittedName>
</protein>
<sequence length="136" mass="15239">MRLAVTGNSRLSSFFVRFNPSTSALPIRGLRRSVRPAIAAATDGSRSRETAPATPPPSPFFDGVRDFWLVLRRRREFQRRAPSQGNQRRRPSFPFSAGVRVSRDESQRQFSPFSGSSSLQQIRGRNTDFEGQPGGQ</sequence>
<feature type="region of interest" description="Disordered" evidence="1">
    <location>
        <begin position="78"/>
        <end position="136"/>
    </location>
</feature>
<reference evidence="2 3" key="1">
    <citation type="submission" date="2018-04" db="EMBL/GenBank/DDBJ databases">
        <authorList>
            <person name="Vogel A."/>
        </authorList>
    </citation>
    <scope>NUCLEOTIDE SEQUENCE [LARGE SCALE GENOMIC DNA]</scope>
</reference>
<feature type="region of interest" description="Disordered" evidence="1">
    <location>
        <begin position="39"/>
        <end position="59"/>
    </location>
</feature>
<evidence type="ECO:0000256" key="1">
    <source>
        <dbReference type="SAM" id="MobiDB-lite"/>
    </source>
</evidence>
<evidence type="ECO:0000313" key="3">
    <source>
        <dbReference type="Proteomes" id="UP000595140"/>
    </source>
</evidence>
<evidence type="ECO:0000313" key="2">
    <source>
        <dbReference type="EMBL" id="VFQ76810.1"/>
    </source>
</evidence>
<accession>A0A484LK83</accession>
<gene>
    <name evidence="2" type="ORF">CCAM_LOCUS18586</name>
</gene>
<feature type="compositionally biased region" description="Polar residues" evidence="1">
    <location>
        <begin position="108"/>
        <end position="124"/>
    </location>
</feature>
<dbReference type="Proteomes" id="UP000595140">
    <property type="component" value="Unassembled WGS sequence"/>
</dbReference>
<name>A0A484LK83_9ASTE</name>